<evidence type="ECO:0000313" key="7">
    <source>
        <dbReference type="EMBL" id="VDO92679.1"/>
    </source>
</evidence>
<keyword evidence="8" id="KW-1185">Reference proteome</keyword>
<reference evidence="9" key="2">
    <citation type="submission" date="2019-09" db="UniProtKB">
        <authorList>
            <consortium name="WormBaseParasite"/>
        </authorList>
    </citation>
    <scope>IDENTIFICATION</scope>
</reference>
<dbReference type="SUPFAM" id="SSF54001">
    <property type="entry name" value="Cysteine proteinases"/>
    <property type="match status" value="1"/>
</dbReference>
<dbReference type="GO" id="GO:0016926">
    <property type="term" value="P:protein desumoylation"/>
    <property type="evidence" value="ECO:0007669"/>
    <property type="project" value="TreeGrafter"/>
</dbReference>
<dbReference type="OrthoDB" id="442460at2759"/>
<dbReference type="PANTHER" id="PTHR46896">
    <property type="entry name" value="SENTRIN-SPECIFIC PROTEASE"/>
    <property type="match status" value="1"/>
</dbReference>
<keyword evidence="5" id="KW-0378">Hydrolase</keyword>
<gene>
    <name evidence="7" type="ORF">HPBE_LOCUS12564</name>
</gene>
<evidence type="ECO:0000256" key="4">
    <source>
        <dbReference type="ARBA" id="ARBA00022786"/>
    </source>
</evidence>
<accession>A0A3P7ZQH0</accession>
<evidence type="ECO:0000256" key="5">
    <source>
        <dbReference type="ARBA" id="ARBA00022801"/>
    </source>
</evidence>
<protein>
    <submittedName>
        <fullName evidence="9">ULP_PROTEASE domain-containing protein</fullName>
    </submittedName>
</protein>
<keyword evidence="3" id="KW-0645">Protease</keyword>
<organism evidence="8 9">
    <name type="scientific">Heligmosomoides polygyrus</name>
    <name type="common">Parasitic roundworm</name>
    <dbReference type="NCBI Taxonomy" id="6339"/>
    <lineage>
        <taxon>Eukaryota</taxon>
        <taxon>Metazoa</taxon>
        <taxon>Ecdysozoa</taxon>
        <taxon>Nematoda</taxon>
        <taxon>Chromadorea</taxon>
        <taxon>Rhabditida</taxon>
        <taxon>Rhabditina</taxon>
        <taxon>Rhabditomorpha</taxon>
        <taxon>Strongyloidea</taxon>
        <taxon>Heligmosomidae</taxon>
        <taxon>Heligmosomoides</taxon>
    </lineage>
</organism>
<proteinExistence type="inferred from homology"/>
<name>A0A183FW03_HELPZ</name>
<evidence type="ECO:0000256" key="2">
    <source>
        <dbReference type="ARBA" id="ARBA00022553"/>
    </source>
</evidence>
<dbReference type="GO" id="GO:0006508">
    <property type="term" value="P:proteolysis"/>
    <property type="evidence" value="ECO:0007669"/>
    <property type="project" value="UniProtKB-KW"/>
</dbReference>
<dbReference type="InterPro" id="IPR003653">
    <property type="entry name" value="Peptidase_C48_C"/>
</dbReference>
<evidence type="ECO:0000259" key="6">
    <source>
        <dbReference type="PROSITE" id="PS50600"/>
    </source>
</evidence>
<dbReference type="PROSITE" id="PS50600">
    <property type="entry name" value="ULP_PROTEASE"/>
    <property type="match status" value="1"/>
</dbReference>
<keyword evidence="2" id="KW-0597">Phosphoprotein</keyword>
<dbReference type="PANTHER" id="PTHR46896:SF3">
    <property type="entry name" value="FI06413P-RELATED"/>
    <property type="match status" value="1"/>
</dbReference>
<dbReference type="Gene3D" id="3.40.395.10">
    <property type="entry name" value="Adenoviral Proteinase, Chain A"/>
    <property type="match status" value="1"/>
</dbReference>
<dbReference type="GO" id="GO:0005634">
    <property type="term" value="C:nucleus"/>
    <property type="evidence" value="ECO:0007669"/>
    <property type="project" value="TreeGrafter"/>
</dbReference>
<evidence type="ECO:0000313" key="9">
    <source>
        <dbReference type="WBParaSite" id="HPBE_0001256301-mRNA-1"/>
    </source>
</evidence>
<dbReference type="AlphaFoldDB" id="A0A183FW03"/>
<reference evidence="7 8" key="1">
    <citation type="submission" date="2018-11" db="EMBL/GenBank/DDBJ databases">
        <authorList>
            <consortium name="Pathogen Informatics"/>
        </authorList>
    </citation>
    <scope>NUCLEOTIDE SEQUENCE [LARGE SCALE GENOMIC DNA]</scope>
</reference>
<feature type="domain" description="Ubiquitin-like protease family profile" evidence="6">
    <location>
        <begin position="1"/>
        <end position="150"/>
    </location>
</feature>
<keyword evidence="4" id="KW-0833">Ubl conjugation pathway</keyword>
<dbReference type="InterPro" id="IPR051947">
    <property type="entry name" value="Sentrin-specific_protease"/>
</dbReference>
<dbReference type="InterPro" id="IPR038765">
    <property type="entry name" value="Papain-like_cys_pep_sf"/>
</dbReference>
<evidence type="ECO:0000313" key="8">
    <source>
        <dbReference type="Proteomes" id="UP000050761"/>
    </source>
</evidence>
<dbReference type="EMBL" id="UZAH01027549">
    <property type="protein sequence ID" value="VDO92679.1"/>
    <property type="molecule type" value="Genomic_DNA"/>
</dbReference>
<dbReference type="WBParaSite" id="HPBE_0001256301-mRNA-1">
    <property type="protein sequence ID" value="HPBE_0001256301-mRNA-1"/>
    <property type="gene ID" value="HPBE_0001256301"/>
</dbReference>
<dbReference type="GO" id="GO:0005737">
    <property type="term" value="C:cytoplasm"/>
    <property type="evidence" value="ECO:0007669"/>
    <property type="project" value="TreeGrafter"/>
</dbReference>
<evidence type="ECO:0000256" key="1">
    <source>
        <dbReference type="ARBA" id="ARBA00005234"/>
    </source>
</evidence>
<comment type="similarity">
    <text evidence="1">Belongs to the peptidase C48 family.</text>
</comment>
<sequence length="170" mass="19396">MLNDNIIEFYLKYIRASNETILKAVNGCMVAAGNVDENGLHEFQIKKNFSKVKSWTKKVDIFKMDYIVLPINDEMHWFVCDFIFAKKAAPALTDHHKKGDYLECELVDKHGSGEGYLDRTRIGALYPQGVPHQENYVDCGLYLLQFAEAFLTKPPSGEVRGAFVFSLLMH</sequence>
<dbReference type="Proteomes" id="UP000050761">
    <property type="component" value="Unassembled WGS sequence"/>
</dbReference>
<dbReference type="GO" id="GO:0070139">
    <property type="term" value="F:SUMO-specific endopeptidase activity"/>
    <property type="evidence" value="ECO:0007669"/>
    <property type="project" value="TreeGrafter"/>
</dbReference>
<dbReference type="Pfam" id="PF02902">
    <property type="entry name" value="Peptidase_C48"/>
    <property type="match status" value="1"/>
</dbReference>
<evidence type="ECO:0000256" key="3">
    <source>
        <dbReference type="ARBA" id="ARBA00022670"/>
    </source>
</evidence>
<accession>A0A183FW03</accession>